<accession>A0A7D6ZEK9</accession>
<dbReference type="AlphaFoldDB" id="A0A7D6ZEK9"/>
<protein>
    <submittedName>
        <fullName evidence="2">Uncharacterized protein</fullName>
    </submittedName>
</protein>
<dbReference type="Proteomes" id="UP000515512">
    <property type="component" value="Chromosome"/>
</dbReference>
<feature type="region of interest" description="Disordered" evidence="1">
    <location>
        <begin position="1"/>
        <end position="60"/>
    </location>
</feature>
<feature type="compositionally biased region" description="Low complexity" evidence="1">
    <location>
        <begin position="10"/>
        <end position="19"/>
    </location>
</feature>
<name>A0A7D6ZEK9_9NOCA</name>
<organism evidence="2 3">
    <name type="scientific">Nocardia huaxiensis</name>
    <dbReference type="NCBI Taxonomy" id="2755382"/>
    <lineage>
        <taxon>Bacteria</taxon>
        <taxon>Bacillati</taxon>
        <taxon>Actinomycetota</taxon>
        <taxon>Actinomycetes</taxon>
        <taxon>Mycobacteriales</taxon>
        <taxon>Nocardiaceae</taxon>
        <taxon>Nocardia</taxon>
    </lineage>
</organism>
<dbReference type="EMBL" id="CP059399">
    <property type="protein sequence ID" value="QLY33688.1"/>
    <property type="molecule type" value="Genomic_DNA"/>
</dbReference>
<evidence type="ECO:0000313" key="2">
    <source>
        <dbReference type="EMBL" id="QLY33688.1"/>
    </source>
</evidence>
<gene>
    <name evidence="2" type="ORF">H0264_16930</name>
</gene>
<sequence length="60" mass="6808">MKTAARGERAAAAANAAAGERPDLAAWRQRHELRRSNAAQPIPSARKYRRTTKHRKREQD</sequence>
<feature type="compositionally biased region" description="Basic residues" evidence="1">
    <location>
        <begin position="46"/>
        <end position="60"/>
    </location>
</feature>
<keyword evidence="3" id="KW-1185">Reference proteome</keyword>
<proteinExistence type="predicted"/>
<reference evidence="2 3" key="1">
    <citation type="submission" date="2020-07" db="EMBL/GenBank/DDBJ databases">
        <authorList>
            <person name="Zhuang K."/>
            <person name="Ran Y."/>
        </authorList>
    </citation>
    <scope>NUCLEOTIDE SEQUENCE [LARGE SCALE GENOMIC DNA]</scope>
    <source>
        <strain evidence="2 3">WCH-YHL-001</strain>
    </source>
</reference>
<evidence type="ECO:0000313" key="3">
    <source>
        <dbReference type="Proteomes" id="UP000515512"/>
    </source>
</evidence>
<dbReference type="RefSeq" id="WP_181584852.1">
    <property type="nucleotide sequence ID" value="NZ_CP059399.1"/>
</dbReference>
<evidence type="ECO:0000256" key="1">
    <source>
        <dbReference type="SAM" id="MobiDB-lite"/>
    </source>
</evidence>
<dbReference type="KEGG" id="nhu:H0264_16930"/>